<dbReference type="InterPro" id="IPR036779">
    <property type="entry name" value="LysM_dom_sf"/>
</dbReference>
<feature type="non-terminal residue" evidence="2">
    <location>
        <position position="1"/>
    </location>
</feature>
<dbReference type="PANTHER" id="PTHR33734:SF22">
    <property type="entry name" value="MEMBRANE-BOUND LYTIC MUREIN TRANSGLYCOSYLASE D"/>
    <property type="match status" value="1"/>
</dbReference>
<dbReference type="PROSITE" id="PS51782">
    <property type="entry name" value="LYSM"/>
    <property type="match status" value="3"/>
</dbReference>
<dbReference type="SUPFAM" id="SSF54106">
    <property type="entry name" value="LysM domain"/>
    <property type="match status" value="3"/>
</dbReference>
<sequence length="274" mass="31236">VPKFLAVLHILNDPEAHGFSLPPVEKEIETEDITIDKQVHLKTVSKHLEVSYKLLKDLNPALRYNYTPNRAYTLKVPKGKGIALLSKLDDIPAWHPPVSAYVKHRVKKGESLSVIARRYRTSVRAIMAMNGLKSRRFIRAGWKLKIPTRRYASSKRISLPAPGLKTIGKSAEYVVRKGDSLWRIANRFGTTTKAIQSVNKLNDTYLRIGQVLMIPQDLSVFMEIKTQRYIVLKGDTPYMIAQRYRMNLSEFLRINNLAPRSTIYPGQALLVKAE</sequence>
<feature type="domain" description="LysM" evidence="1">
    <location>
        <begin position="171"/>
        <end position="214"/>
    </location>
</feature>
<dbReference type="Pfam" id="PF01476">
    <property type="entry name" value="LysM"/>
    <property type="match status" value="3"/>
</dbReference>
<name>X0UQ54_9ZZZZ</name>
<dbReference type="SMART" id="SM00257">
    <property type="entry name" value="LysM"/>
    <property type="match status" value="3"/>
</dbReference>
<accession>X0UQ54</accession>
<feature type="domain" description="LysM" evidence="1">
    <location>
        <begin position="227"/>
        <end position="271"/>
    </location>
</feature>
<dbReference type="InterPro" id="IPR018392">
    <property type="entry name" value="LysM"/>
</dbReference>
<evidence type="ECO:0000259" key="1">
    <source>
        <dbReference type="PROSITE" id="PS51782"/>
    </source>
</evidence>
<dbReference type="AlphaFoldDB" id="X0UQ54"/>
<feature type="domain" description="LysM" evidence="1">
    <location>
        <begin position="102"/>
        <end position="146"/>
    </location>
</feature>
<dbReference type="PANTHER" id="PTHR33734">
    <property type="entry name" value="LYSM DOMAIN-CONTAINING GPI-ANCHORED PROTEIN 2"/>
    <property type="match status" value="1"/>
</dbReference>
<dbReference type="CDD" id="cd00118">
    <property type="entry name" value="LysM"/>
    <property type="match status" value="3"/>
</dbReference>
<dbReference type="Gene3D" id="3.10.350.10">
    <property type="entry name" value="LysM domain"/>
    <property type="match status" value="3"/>
</dbReference>
<comment type="caution">
    <text evidence="2">The sequence shown here is derived from an EMBL/GenBank/DDBJ whole genome shotgun (WGS) entry which is preliminary data.</text>
</comment>
<dbReference type="EMBL" id="BARS01016775">
    <property type="protein sequence ID" value="GAF90610.1"/>
    <property type="molecule type" value="Genomic_DNA"/>
</dbReference>
<protein>
    <recommendedName>
        <fullName evidence="1">LysM domain-containing protein</fullName>
    </recommendedName>
</protein>
<proteinExistence type="predicted"/>
<organism evidence="2">
    <name type="scientific">marine sediment metagenome</name>
    <dbReference type="NCBI Taxonomy" id="412755"/>
    <lineage>
        <taxon>unclassified sequences</taxon>
        <taxon>metagenomes</taxon>
        <taxon>ecological metagenomes</taxon>
    </lineage>
</organism>
<evidence type="ECO:0000313" key="2">
    <source>
        <dbReference type="EMBL" id="GAF90610.1"/>
    </source>
</evidence>
<gene>
    <name evidence="2" type="ORF">S01H1_27535</name>
</gene>
<reference evidence="2" key="1">
    <citation type="journal article" date="2014" name="Front. Microbiol.">
        <title>High frequency of phylogenetically diverse reductive dehalogenase-homologous genes in deep subseafloor sedimentary metagenomes.</title>
        <authorList>
            <person name="Kawai M."/>
            <person name="Futagami T."/>
            <person name="Toyoda A."/>
            <person name="Takaki Y."/>
            <person name="Nishi S."/>
            <person name="Hori S."/>
            <person name="Arai W."/>
            <person name="Tsubouchi T."/>
            <person name="Morono Y."/>
            <person name="Uchiyama I."/>
            <person name="Ito T."/>
            <person name="Fujiyama A."/>
            <person name="Inagaki F."/>
            <person name="Takami H."/>
        </authorList>
    </citation>
    <scope>NUCLEOTIDE SEQUENCE</scope>
    <source>
        <strain evidence="2">Expedition CK06-06</strain>
    </source>
</reference>